<comment type="caution">
    <text evidence="5">The sequence shown here is derived from an EMBL/GenBank/DDBJ whole genome shotgun (WGS) entry which is preliminary data.</text>
</comment>
<name>A0A835UCN1_VANPL</name>
<evidence type="ECO:0000256" key="1">
    <source>
        <dbReference type="ARBA" id="ARBA00004123"/>
    </source>
</evidence>
<dbReference type="OrthoDB" id="693542at2759"/>
<dbReference type="Proteomes" id="UP000639772">
    <property type="component" value="Chromosome 13"/>
</dbReference>
<dbReference type="GO" id="GO:0005634">
    <property type="term" value="C:nucleus"/>
    <property type="evidence" value="ECO:0007669"/>
    <property type="project" value="UniProtKB-SubCell"/>
</dbReference>
<dbReference type="PANTHER" id="PTHR33669:SF14">
    <property type="entry name" value="NRR REPRESSOR HOMOLOG 3"/>
    <property type="match status" value="1"/>
</dbReference>
<comment type="subcellular location">
    <subcellularLocation>
        <location evidence="1">Nucleus</location>
    </subcellularLocation>
</comment>
<protein>
    <submittedName>
        <fullName evidence="5">Uncharacterized protein</fullName>
    </submittedName>
</protein>
<reference evidence="5 6" key="1">
    <citation type="journal article" date="2020" name="Nat. Food">
        <title>A phased Vanilla planifolia genome enables genetic improvement of flavour and production.</title>
        <authorList>
            <person name="Hasing T."/>
            <person name="Tang H."/>
            <person name="Brym M."/>
            <person name="Khazi F."/>
            <person name="Huang T."/>
            <person name="Chambers A.H."/>
        </authorList>
    </citation>
    <scope>NUCLEOTIDE SEQUENCE [LARGE SCALE GENOMIC DNA]</scope>
    <source>
        <tissue evidence="5">Leaf</tissue>
    </source>
</reference>
<evidence type="ECO:0000256" key="4">
    <source>
        <dbReference type="SAM" id="MobiDB-lite"/>
    </source>
</evidence>
<gene>
    <name evidence="5" type="ORF">HPP92_024126</name>
</gene>
<evidence type="ECO:0000313" key="6">
    <source>
        <dbReference type="Proteomes" id="UP000639772"/>
    </source>
</evidence>
<feature type="region of interest" description="Disordered" evidence="4">
    <location>
        <begin position="1"/>
        <end position="47"/>
    </location>
</feature>
<comment type="similarity">
    <text evidence="2">Belongs to the NPR1-interactor family.</text>
</comment>
<proteinExistence type="inferred from homology"/>
<organism evidence="5 6">
    <name type="scientific">Vanilla planifolia</name>
    <name type="common">Vanilla</name>
    <dbReference type="NCBI Taxonomy" id="51239"/>
    <lineage>
        <taxon>Eukaryota</taxon>
        <taxon>Viridiplantae</taxon>
        <taxon>Streptophyta</taxon>
        <taxon>Embryophyta</taxon>
        <taxon>Tracheophyta</taxon>
        <taxon>Spermatophyta</taxon>
        <taxon>Magnoliopsida</taxon>
        <taxon>Liliopsida</taxon>
        <taxon>Asparagales</taxon>
        <taxon>Orchidaceae</taxon>
        <taxon>Vanilloideae</taxon>
        <taxon>Vanilleae</taxon>
        <taxon>Vanilla</taxon>
    </lineage>
</organism>
<sequence>MEGEEKTKSPSCSIPTNLKAISPPARTSTPSFAPRPPTASRAEDEEKMERFYELIEGLREMRDLWKPIKRQKTECAPWKPTFELEDFAGVGGNLEAGSAAGSGGGCQKRCFKEP</sequence>
<dbReference type="InterPro" id="IPR031425">
    <property type="entry name" value="NPR1/NH1-interacting"/>
</dbReference>
<dbReference type="Pfam" id="PF15699">
    <property type="entry name" value="NPR1_interact"/>
    <property type="match status" value="1"/>
</dbReference>
<evidence type="ECO:0000313" key="5">
    <source>
        <dbReference type="EMBL" id="KAG0456338.1"/>
    </source>
</evidence>
<accession>A0A835UCN1</accession>
<dbReference type="EMBL" id="JADCNM010000013">
    <property type="protein sequence ID" value="KAG0456338.1"/>
    <property type="molecule type" value="Genomic_DNA"/>
</dbReference>
<dbReference type="PANTHER" id="PTHR33669">
    <property type="entry name" value="PROTEIN NEGATIVE REGULATOR OF RESISTANCE"/>
    <property type="match status" value="1"/>
</dbReference>
<dbReference type="AlphaFoldDB" id="A0A835UCN1"/>
<evidence type="ECO:0000256" key="2">
    <source>
        <dbReference type="ARBA" id="ARBA00009937"/>
    </source>
</evidence>
<keyword evidence="3" id="KW-0539">Nucleus</keyword>
<evidence type="ECO:0000256" key="3">
    <source>
        <dbReference type="ARBA" id="ARBA00023242"/>
    </source>
</evidence>
<dbReference type="GO" id="GO:0010112">
    <property type="term" value="P:regulation of systemic acquired resistance"/>
    <property type="evidence" value="ECO:0007669"/>
    <property type="project" value="InterPro"/>
</dbReference>